<feature type="region of interest" description="Disordered" evidence="1">
    <location>
        <begin position="66"/>
        <end position="88"/>
    </location>
</feature>
<accession>A0AAD7SCZ0</accession>
<evidence type="ECO:0000313" key="3">
    <source>
        <dbReference type="EMBL" id="KAJ8400023.1"/>
    </source>
</evidence>
<name>A0AAD7SCZ0_9TELE</name>
<feature type="signal peptide" evidence="2">
    <location>
        <begin position="1"/>
        <end position="33"/>
    </location>
</feature>
<feature type="chain" id="PRO_5042009243" description="Secreted protein" evidence="2">
    <location>
        <begin position="34"/>
        <end position="88"/>
    </location>
</feature>
<evidence type="ECO:0008006" key="5">
    <source>
        <dbReference type="Google" id="ProtNLM"/>
    </source>
</evidence>
<comment type="caution">
    <text evidence="3">The sequence shown here is derived from an EMBL/GenBank/DDBJ whole genome shotgun (WGS) entry which is preliminary data.</text>
</comment>
<sequence>MGCQHQGQTSGAPPLSSPLFLCLILARARDRQGECPVNYDSPEPRPLMFRLCADRQEGRKSIAWPCTSPAASTRRHDTQTGLPTRREK</sequence>
<dbReference type="Proteomes" id="UP001221898">
    <property type="component" value="Unassembled WGS sequence"/>
</dbReference>
<evidence type="ECO:0000256" key="2">
    <source>
        <dbReference type="SAM" id="SignalP"/>
    </source>
</evidence>
<keyword evidence="2" id="KW-0732">Signal</keyword>
<evidence type="ECO:0000313" key="4">
    <source>
        <dbReference type="Proteomes" id="UP001221898"/>
    </source>
</evidence>
<proteinExistence type="predicted"/>
<dbReference type="EMBL" id="JAINUG010000079">
    <property type="protein sequence ID" value="KAJ8400023.1"/>
    <property type="molecule type" value="Genomic_DNA"/>
</dbReference>
<feature type="compositionally biased region" description="Basic and acidic residues" evidence="1">
    <location>
        <begin position="74"/>
        <end position="88"/>
    </location>
</feature>
<organism evidence="3 4">
    <name type="scientific">Aldrovandia affinis</name>
    <dbReference type="NCBI Taxonomy" id="143900"/>
    <lineage>
        <taxon>Eukaryota</taxon>
        <taxon>Metazoa</taxon>
        <taxon>Chordata</taxon>
        <taxon>Craniata</taxon>
        <taxon>Vertebrata</taxon>
        <taxon>Euteleostomi</taxon>
        <taxon>Actinopterygii</taxon>
        <taxon>Neopterygii</taxon>
        <taxon>Teleostei</taxon>
        <taxon>Notacanthiformes</taxon>
        <taxon>Halosauridae</taxon>
        <taxon>Aldrovandia</taxon>
    </lineage>
</organism>
<dbReference type="AlphaFoldDB" id="A0AAD7SCZ0"/>
<reference evidence="3" key="1">
    <citation type="journal article" date="2023" name="Science">
        <title>Genome structures resolve the early diversification of teleost fishes.</title>
        <authorList>
            <person name="Parey E."/>
            <person name="Louis A."/>
            <person name="Montfort J."/>
            <person name="Bouchez O."/>
            <person name="Roques C."/>
            <person name="Iampietro C."/>
            <person name="Lluch J."/>
            <person name="Castinel A."/>
            <person name="Donnadieu C."/>
            <person name="Desvignes T."/>
            <person name="Floi Bucao C."/>
            <person name="Jouanno E."/>
            <person name="Wen M."/>
            <person name="Mejri S."/>
            <person name="Dirks R."/>
            <person name="Jansen H."/>
            <person name="Henkel C."/>
            <person name="Chen W.J."/>
            <person name="Zahm M."/>
            <person name="Cabau C."/>
            <person name="Klopp C."/>
            <person name="Thompson A.W."/>
            <person name="Robinson-Rechavi M."/>
            <person name="Braasch I."/>
            <person name="Lecointre G."/>
            <person name="Bobe J."/>
            <person name="Postlethwait J.H."/>
            <person name="Berthelot C."/>
            <person name="Roest Crollius H."/>
            <person name="Guiguen Y."/>
        </authorList>
    </citation>
    <scope>NUCLEOTIDE SEQUENCE</scope>
    <source>
        <strain evidence="3">NC1722</strain>
    </source>
</reference>
<protein>
    <recommendedName>
        <fullName evidence="5">Secreted protein</fullName>
    </recommendedName>
</protein>
<gene>
    <name evidence="3" type="ORF">AAFF_G00400620</name>
</gene>
<evidence type="ECO:0000256" key="1">
    <source>
        <dbReference type="SAM" id="MobiDB-lite"/>
    </source>
</evidence>
<keyword evidence="4" id="KW-1185">Reference proteome</keyword>